<dbReference type="RefSeq" id="WP_126292739.1">
    <property type="nucleotide sequence ID" value="NZ_CP155468.1"/>
</dbReference>
<evidence type="ECO:0000313" key="1">
    <source>
        <dbReference type="EMBL" id="RTQ95570.1"/>
    </source>
</evidence>
<dbReference type="Proteomes" id="UP000276349">
    <property type="component" value="Unassembled WGS sequence"/>
</dbReference>
<comment type="caution">
    <text evidence="1">The sequence shown here is derived from an EMBL/GenBank/DDBJ whole genome shotgun (WGS) entry which is preliminary data.</text>
</comment>
<accession>A0A431UWN1</accession>
<dbReference type="AlphaFoldDB" id="A0A431UWN1"/>
<proteinExistence type="predicted"/>
<sequence>MFFQSASKLKKENKKSCDSFEKLQTIVNILLKREVPSSNTMHHLLYHANMKLEQLRITYSYHRKHITLTTAVGVYHKEAYEETFKYFNQLQLLVDAYISLNIEENRQQINHRLSFKEHFIEKLSKEITEFNNQHILPFLEEKFWYAIKEDIMPILAELR</sequence>
<name>A0A431UWN1_9BACI</name>
<protein>
    <submittedName>
        <fullName evidence="1">Uncharacterized protein</fullName>
    </submittedName>
</protein>
<evidence type="ECO:0000313" key="2">
    <source>
        <dbReference type="Proteomes" id="UP000276349"/>
    </source>
</evidence>
<gene>
    <name evidence="1" type="ORF">EKG35_02485</name>
</gene>
<dbReference type="OrthoDB" id="2738954at2"/>
<organism evidence="1 2">
    <name type="scientific">Lysinibacillus telephonicus</name>
    <dbReference type="NCBI Taxonomy" id="1714840"/>
    <lineage>
        <taxon>Bacteria</taxon>
        <taxon>Bacillati</taxon>
        <taxon>Bacillota</taxon>
        <taxon>Bacilli</taxon>
        <taxon>Bacillales</taxon>
        <taxon>Bacillaceae</taxon>
        <taxon>Lysinibacillus</taxon>
    </lineage>
</organism>
<reference evidence="1 2" key="1">
    <citation type="submission" date="2018-12" db="EMBL/GenBank/DDBJ databases">
        <authorList>
            <person name="Yu L."/>
        </authorList>
    </citation>
    <scope>NUCLEOTIDE SEQUENCE [LARGE SCALE GENOMIC DNA]</scope>
    <source>
        <strain evidence="1 2">S5H2222</strain>
    </source>
</reference>
<dbReference type="EMBL" id="RXNR01000005">
    <property type="protein sequence ID" value="RTQ95570.1"/>
    <property type="molecule type" value="Genomic_DNA"/>
</dbReference>
<keyword evidence="2" id="KW-1185">Reference proteome</keyword>